<feature type="region of interest" description="Disordered" evidence="2">
    <location>
        <begin position="102"/>
        <end position="127"/>
    </location>
</feature>
<dbReference type="InterPro" id="IPR001660">
    <property type="entry name" value="SAM"/>
</dbReference>
<sequence>MTRPKIKQVPNKTCTSSDPDMEECLQDGWVVVKKQKVTILIPPSPITEQCVMPNLVETPSQPIAAKKVDRITAPQPDVDHITALHPDPPLTLEKTMPLPTTKPITAYSNPPKVNHRTTSANRHSNEPSRLKTLAICGAPKTSRHCGNSLNGHMLANPKMRALNLQRKLKRAGGLDSWLVSLGLGQFVKIFRSKRVNKMQLANLTMQKLQDMGADAVGPRRKLMHAIDCLW</sequence>
<dbReference type="InterPro" id="IPR013761">
    <property type="entry name" value="SAM/pointed_sf"/>
</dbReference>
<evidence type="ECO:0000256" key="2">
    <source>
        <dbReference type="SAM" id="MobiDB-lite"/>
    </source>
</evidence>
<proteinExistence type="predicted"/>
<dbReference type="PROSITE" id="PS50105">
    <property type="entry name" value="SAM_DOMAIN"/>
    <property type="match status" value="1"/>
</dbReference>
<keyword evidence="1" id="KW-0677">Repeat</keyword>
<feature type="domain" description="SAM" evidence="3">
    <location>
        <begin position="174"/>
        <end position="230"/>
    </location>
</feature>
<dbReference type="Gene3D" id="1.10.150.50">
    <property type="entry name" value="Transcription Factor, Ets-1"/>
    <property type="match status" value="1"/>
</dbReference>
<evidence type="ECO:0000259" key="3">
    <source>
        <dbReference type="PROSITE" id="PS50105"/>
    </source>
</evidence>
<dbReference type="PANTHER" id="PTHR10627">
    <property type="entry name" value="SCP160"/>
    <property type="match status" value="1"/>
</dbReference>
<evidence type="ECO:0000256" key="1">
    <source>
        <dbReference type="ARBA" id="ARBA00022737"/>
    </source>
</evidence>
<dbReference type="EMBL" id="BKCJ010001355">
    <property type="protein sequence ID" value="GEU40814.1"/>
    <property type="molecule type" value="Genomic_DNA"/>
</dbReference>
<accession>A0A6L2JYT3</accession>
<dbReference type="SMART" id="SM00454">
    <property type="entry name" value="SAM"/>
    <property type="match status" value="1"/>
</dbReference>
<evidence type="ECO:0000313" key="4">
    <source>
        <dbReference type="EMBL" id="GEU40814.1"/>
    </source>
</evidence>
<protein>
    <recommendedName>
        <fullName evidence="3">SAM domain-containing protein</fullName>
    </recommendedName>
</protein>
<name>A0A6L2JYT3_TANCI</name>
<comment type="caution">
    <text evidence="4">The sequence shown here is derived from an EMBL/GenBank/DDBJ whole genome shotgun (WGS) entry which is preliminary data.</text>
</comment>
<reference evidence="4" key="1">
    <citation type="journal article" date="2019" name="Sci. Rep.">
        <title>Draft genome of Tanacetum cinerariifolium, the natural source of mosquito coil.</title>
        <authorList>
            <person name="Yamashiro T."/>
            <person name="Shiraishi A."/>
            <person name="Satake H."/>
            <person name="Nakayama K."/>
        </authorList>
    </citation>
    <scope>NUCLEOTIDE SEQUENCE</scope>
</reference>
<dbReference type="Pfam" id="PF07647">
    <property type="entry name" value="SAM_2"/>
    <property type="match status" value="1"/>
</dbReference>
<dbReference type="CDD" id="cd09487">
    <property type="entry name" value="SAM_superfamily"/>
    <property type="match status" value="1"/>
</dbReference>
<dbReference type="SUPFAM" id="SSF47769">
    <property type="entry name" value="SAM/Pointed domain"/>
    <property type="match status" value="1"/>
</dbReference>
<gene>
    <name evidence="4" type="ORF">Tci_012792</name>
</gene>
<dbReference type="PANTHER" id="PTHR10627:SF68">
    <property type="entry name" value="F26K24.15 PROTEIN-RELATED"/>
    <property type="match status" value="1"/>
</dbReference>
<dbReference type="AlphaFoldDB" id="A0A6L2JYT3"/>
<organism evidence="4">
    <name type="scientific">Tanacetum cinerariifolium</name>
    <name type="common">Dalmatian daisy</name>
    <name type="synonym">Chrysanthemum cinerariifolium</name>
    <dbReference type="NCBI Taxonomy" id="118510"/>
    <lineage>
        <taxon>Eukaryota</taxon>
        <taxon>Viridiplantae</taxon>
        <taxon>Streptophyta</taxon>
        <taxon>Embryophyta</taxon>
        <taxon>Tracheophyta</taxon>
        <taxon>Spermatophyta</taxon>
        <taxon>Magnoliopsida</taxon>
        <taxon>eudicotyledons</taxon>
        <taxon>Gunneridae</taxon>
        <taxon>Pentapetalae</taxon>
        <taxon>asterids</taxon>
        <taxon>campanulids</taxon>
        <taxon>Asterales</taxon>
        <taxon>Asteraceae</taxon>
        <taxon>Asteroideae</taxon>
        <taxon>Anthemideae</taxon>
        <taxon>Anthemidinae</taxon>
        <taxon>Tanacetum</taxon>
    </lineage>
</organism>